<feature type="transmembrane region" description="Helical" evidence="1">
    <location>
        <begin position="241"/>
        <end position="262"/>
    </location>
</feature>
<reference evidence="2" key="1">
    <citation type="submission" date="2020-10" db="EMBL/GenBank/DDBJ databases">
        <authorList>
            <person name="Gilroy R."/>
        </authorList>
    </citation>
    <scope>NUCLEOTIDE SEQUENCE</scope>
    <source>
        <strain evidence="2">ChiGjej2B2-12916</strain>
    </source>
</reference>
<feature type="transmembrane region" description="Helical" evidence="1">
    <location>
        <begin position="147"/>
        <end position="172"/>
    </location>
</feature>
<feature type="transmembrane region" description="Helical" evidence="1">
    <location>
        <begin position="54"/>
        <end position="76"/>
    </location>
</feature>
<feature type="transmembrane region" description="Helical" evidence="1">
    <location>
        <begin position="184"/>
        <end position="210"/>
    </location>
</feature>
<dbReference type="Proteomes" id="UP000886879">
    <property type="component" value="Unassembled WGS sequence"/>
</dbReference>
<sequence length="269" mass="29067">MLAKLLKYDFKAMFKIFLPLWGVLLVVSGVNRLISGSPLAEGGGMGIFTSLLGVMYVLLIMAVMVVTTVIIIARFYQGLLKDEGYLMFTIPVKPWQLLASKLISAMVISIISGIVALASVAIIAYFPEMGQVLAELWKMGMKNVPNFLPLVILLVVSLFVGIICSVSQVYASMALGHLAGSHRVGFAVLAFIVLSVIWSTVGSVIGLFGYPDLTSTMISINEIEVSVDVAGISNVLLTATVWGLILDVVRCVVHLGITNYILSRRLNLE</sequence>
<keyword evidence="1" id="KW-0472">Membrane</keyword>
<keyword evidence="1" id="KW-1133">Transmembrane helix</keyword>
<protein>
    <submittedName>
        <fullName evidence="2">Uncharacterized protein</fullName>
    </submittedName>
</protein>
<gene>
    <name evidence="2" type="ORF">IAD31_09215</name>
</gene>
<proteinExistence type="predicted"/>
<organism evidence="2 3">
    <name type="scientific">Candidatus Enterenecus faecium</name>
    <dbReference type="NCBI Taxonomy" id="2840780"/>
    <lineage>
        <taxon>Bacteria</taxon>
        <taxon>Bacillati</taxon>
        <taxon>Bacillota</taxon>
        <taxon>Clostridia</taxon>
        <taxon>Eubacteriales</taxon>
        <taxon>Candidatus Enterenecus</taxon>
    </lineage>
</organism>
<feature type="transmembrane region" description="Helical" evidence="1">
    <location>
        <begin position="97"/>
        <end position="127"/>
    </location>
</feature>
<reference evidence="2" key="2">
    <citation type="journal article" date="2021" name="PeerJ">
        <title>Extensive microbial diversity within the chicken gut microbiome revealed by metagenomics and culture.</title>
        <authorList>
            <person name="Gilroy R."/>
            <person name="Ravi A."/>
            <person name="Getino M."/>
            <person name="Pursley I."/>
            <person name="Horton D.L."/>
            <person name="Alikhan N.F."/>
            <person name="Baker D."/>
            <person name="Gharbi K."/>
            <person name="Hall N."/>
            <person name="Watson M."/>
            <person name="Adriaenssens E.M."/>
            <person name="Foster-Nyarko E."/>
            <person name="Jarju S."/>
            <person name="Secka A."/>
            <person name="Antonio M."/>
            <person name="Oren A."/>
            <person name="Chaudhuri R.R."/>
            <person name="La Ragione R."/>
            <person name="Hildebrand F."/>
            <person name="Pallen M.J."/>
        </authorList>
    </citation>
    <scope>NUCLEOTIDE SEQUENCE</scope>
    <source>
        <strain evidence="2">ChiGjej2B2-12916</strain>
    </source>
</reference>
<evidence type="ECO:0000313" key="2">
    <source>
        <dbReference type="EMBL" id="HIQ61755.1"/>
    </source>
</evidence>
<name>A0A9D0YVN3_9FIRM</name>
<dbReference type="AlphaFoldDB" id="A0A9D0YVN3"/>
<accession>A0A9D0YVN3</accession>
<comment type="caution">
    <text evidence="2">The sequence shown here is derived from an EMBL/GenBank/DDBJ whole genome shotgun (WGS) entry which is preliminary data.</text>
</comment>
<evidence type="ECO:0000313" key="3">
    <source>
        <dbReference type="Proteomes" id="UP000886879"/>
    </source>
</evidence>
<dbReference type="EMBL" id="DVFO01000100">
    <property type="protein sequence ID" value="HIQ61755.1"/>
    <property type="molecule type" value="Genomic_DNA"/>
</dbReference>
<keyword evidence="1" id="KW-0812">Transmembrane</keyword>
<feature type="transmembrane region" description="Helical" evidence="1">
    <location>
        <begin position="12"/>
        <end position="34"/>
    </location>
</feature>
<evidence type="ECO:0000256" key="1">
    <source>
        <dbReference type="SAM" id="Phobius"/>
    </source>
</evidence>